<dbReference type="Proteomes" id="UP000294963">
    <property type="component" value="Unassembled WGS sequence"/>
</dbReference>
<sequence>MLNNFENLVAKSVNGHEIVVSLVPAIKMQNTRQGSTWVEVGKKVLLQSGLEIELNLDGRSFYTGVNEMFKLSHRVI</sequence>
<gene>
    <name evidence="1" type="ORF">EC844_10216</name>
</gene>
<name>A0A4R1XYE1_ACICA</name>
<evidence type="ECO:0000313" key="2">
    <source>
        <dbReference type="Proteomes" id="UP000294963"/>
    </source>
</evidence>
<evidence type="ECO:0008006" key="3">
    <source>
        <dbReference type="Google" id="ProtNLM"/>
    </source>
</evidence>
<reference evidence="1 2" key="1">
    <citation type="submission" date="2019-03" db="EMBL/GenBank/DDBJ databases">
        <title>Genomic analyses of the natural microbiome of Caenorhabditis elegans.</title>
        <authorList>
            <person name="Samuel B."/>
        </authorList>
    </citation>
    <scope>NUCLEOTIDE SEQUENCE [LARGE SCALE GENOMIC DNA]</scope>
    <source>
        <strain evidence="1 2">JUb89</strain>
    </source>
</reference>
<dbReference type="AlphaFoldDB" id="A0A4R1XYE1"/>
<proteinExistence type="predicted"/>
<evidence type="ECO:0000313" key="1">
    <source>
        <dbReference type="EMBL" id="TCM69757.1"/>
    </source>
</evidence>
<dbReference type="OrthoDB" id="6699874at2"/>
<protein>
    <recommendedName>
        <fullName evidence="3">Transposase</fullName>
    </recommendedName>
</protein>
<dbReference type="EMBL" id="SLVJ01000002">
    <property type="protein sequence ID" value="TCM69757.1"/>
    <property type="molecule type" value="Genomic_DNA"/>
</dbReference>
<accession>A0A4R1XYE1</accession>
<comment type="caution">
    <text evidence="1">The sequence shown here is derived from an EMBL/GenBank/DDBJ whole genome shotgun (WGS) entry which is preliminary data.</text>
</comment>
<organism evidence="1 2">
    <name type="scientific">Acinetobacter calcoaceticus</name>
    <dbReference type="NCBI Taxonomy" id="471"/>
    <lineage>
        <taxon>Bacteria</taxon>
        <taxon>Pseudomonadati</taxon>
        <taxon>Pseudomonadota</taxon>
        <taxon>Gammaproteobacteria</taxon>
        <taxon>Moraxellales</taxon>
        <taxon>Moraxellaceae</taxon>
        <taxon>Acinetobacter</taxon>
        <taxon>Acinetobacter calcoaceticus/baumannii complex</taxon>
    </lineage>
</organism>
<keyword evidence="2" id="KW-1185">Reference proteome</keyword>